<dbReference type="EMBL" id="UINC01008035">
    <property type="protein sequence ID" value="SVA36195.1"/>
    <property type="molecule type" value="Genomic_DNA"/>
</dbReference>
<dbReference type="PROSITE" id="PS00903">
    <property type="entry name" value="CYT_DCMP_DEAMINASES_1"/>
    <property type="match status" value="1"/>
</dbReference>
<dbReference type="InterPro" id="IPR016193">
    <property type="entry name" value="Cytidine_deaminase-like"/>
</dbReference>
<evidence type="ECO:0000256" key="2">
    <source>
        <dbReference type="ARBA" id="ARBA00010669"/>
    </source>
</evidence>
<feature type="domain" description="CMP/dCMP-type deaminase" evidence="11">
    <location>
        <begin position="42"/>
        <end position="169"/>
    </location>
</feature>
<evidence type="ECO:0000256" key="7">
    <source>
        <dbReference type="ARBA" id="ARBA00022723"/>
    </source>
</evidence>
<dbReference type="PANTHER" id="PTHR11079:SF202">
    <property type="entry name" value="TRNA-SPECIFIC ADENOSINE DEAMINASE"/>
    <property type="match status" value="1"/>
</dbReference>
<keyword evidence="6" id="KW-0819">tRNA processing</keyword>
<dbReference type="InterPro" id="IPR028883">
    <property type="entry name" value="tRNA_aden_deaminase"/>
</dbReference>
<gene>
    <name evidence="12" type="ORF">METZ01_LOCUS89049</name>
</gene>
<keyword evidence="8" id="KW-0378">Hydrolase</keyword>
<evidence type="ECO:0000256" key="9">
    <source>
        <dbReference type="ARBA" id="ARBA00022833"/>
    </source>
</evidence>
<sequence>VDPVLCDTVPLRFAPLAQLDRASGYEPGGRRFESCRARHMIVMHEAYMQAALDEAHRASAQHEVPIGAVVVVDGKVVGAGFNQPISTSDPTAHAEIVALRASARTIGNYRVTGGTLYVTVEPCLMCVGAIIHARLGTVVYGAAEPKTGAVQSTMHAFDQKALNHRVTVVSGVLEEECAELLQKFFRERRNKHVATG</sequence>
<evidence type="ECO:0000256" key="8">
    <source>
        <dbReference type="ARBA" id="ARBA00022801"/>
    </source>
</evidence>
<keyword evidence="9" id="KW-0862">Zinc</keyword>
<protein>
    <recommendedName>
        <fullName evidence="5">tRNA-specific adenosine deaminase 2</fullName>
        <ecNumber evidence="4">3.5.4.33</ecNumber>
    </recommendedName>
</protein>
<accession>A0A381V741</accession>
<dbReference type="Pfam" id="PF14437">
    <property type="entry name" value="MafB19-deam"/>
    <property type="match status" value="1"/>
</dbReference>
<dbReference type="NCBIfam" id="NF008113">
    <property type="entry name" value="PRK10860.1"/>
    <property type="match status" value="1"/>
</dbReference>
<dbReference type="GO" id="GO:0052717">
    <property type="term" value="F:tRNA-specific adenosine-34 deaminase activity"/>
    <property type="evidence" value="ECO:0007669"/>
    <property type="project" value="UniProtKB-EC"/>
</dbReference>
<comment type="cofactor">
    <cofactor evidence="1">
        <name>Zn(2+)</name>
        <dbReference type="ChEBI" id="CHEBI:29105"/>
    </cofactor>
</comment>
<dbReference type="CDD" id="cd01285">
    <property type="entry name" value="nucleoside_deaminase"/>
    <property type="match status" value="1"/>
</dbReference>
<organism evidence="12">
    <name type="scientific">marine metagenome</name>
    <dbReference type="NCBI Taxonomy" id="408172"/>
    <lineage>
        <taxon>unclassified sequences</taxon>
        <taxon>metagenomes</taxon>
        <taxon>ecological metagenomes</taxon>
    </lineage>
</organism>
<dbReference type="InterPro" id="IPR002125">
    <property type="entry name" value="CMP_dCMP_dom"/>
</dbReference>
<name>A0A381V741_9ZZZZ</name>
<dbReference type="HAMAP" id="MF_00972">
    <property type="entry name" value="tRNA_aden_deaminase"/>
    <property type="match status" value="1"/>
</dbReference>
<reference evidence="12" key="1">
    <citation type="submission" date="2018-05" db="EMBL/GenBank/DDBJ databases">
        <authorList>
            <person name="Lanie J.A."/>
            <person name="Ng W.-L."/>
            <person name="Kazmierczak K.M."/>
            <person name="Andrzejewski T.M."/>
            <person name="Davidsen T.M."/>
            <person name="Wayne K.J."/>
            <person name="Tettelin H."/>
            <person name="Glass J.I."/>
            <person name="Rusch D."/>
            <person name="Podicherti R."/>
            <person name="Tsui H.-C.T."/>
            <person name="Winkler M.E."/>
        </authorList>
    </citation>
    <scope>NUCLEOTIDE SEQUENCE</scope>
</reference>
<evidence type="ECO:0000256" key="3">
    <source>
        <dbReference type="ARBA" id="ARBA00011738"/>
    </source>
</evidence>
<dbReference type="InterPro" id="IPR016192">
    <property type="entry name" value="APOBEC/CMP_deaminase_Zn-bd"/>
</dbReference>
<dbReference type="Gene3D" id="3.40.140.10">
    <property type="entry name" value="Cytidine Deaminase, domain 2"/>
    <property type="match status" value="1"/>
</dbReference>
<dbReference type="GO" id="GO:0008270">
    <property type="term" value="F:zinc ion binding"/>
    <property type="evidence" value="ECO:0007669"/>
    <property type="project" value="InterPro"/>
</dbReference>
<dbReference type="FunFam" id="3.40.140.10:FF:000005">
    <property type="entry name" value="tRNA-specific adenosine deaminase"/>
    <property type="match status" value="1"/>
</dbReference>
<dbReference type="InterPro" id="IPR058535">
    <property type="entry name" value="MafB19-deam"/>
</dbReference>
<dbReference type="SUPFAM" id="SSF53927">
    <property type="entry name" value="Cytidine deaminase-like"/>
    <property type="match status" value="1"/>
</dbReference>
<evidence type="ECO:0000256" key="6">
    <source>
        <dbReference type="ARBA" id="ARBA00022694"/>
    </source>
</evidence>
<dbReference type="GO" id="GO:0002100">
    <property type="term" value="P:tRNA wobble adenosine to inosine editing"/>
    <property type="evidence" value="ECO:0007669"/>
    <property type="project" value="InterPro"/>
</dbReference>
<feature type="non-terminal residue" evidence="12">
    <location>
        <position position="1"/>
    </location>
</feature>
<dbReference type="EC" id="3.5.4.33" evidence="4"/>
<keyword evidence="7" id="KW-0479">Metal-binding</keyword>
<dbReference type="PANTHER" id="PTHR11079">
    <property type="entry name" value="CYTOSINE DEAMINASE FAMILY MEMBER"/>
    <property type="match status" value="1"/>
</dbReference>
<proteinExistence type="inferred from homology"/>
<dbReference type="AlphaFoldDB" id="A0A381V741"/>
<comment type="catalytic activity">
    <reaction evidence="10">
        <text>adenosine(34) in tRNA + H2O + H(+) = inosine(34) in tRNA + NH4(+)</text>
        <dbReference type="Rhea" id="RHEA:43168"/>
        <dbReference type="Rhea" id="RHEA-COMP:10373"/>
        <dbReference type="Rhea" id="RHEA-COMP:10374"/>
        <dbReference type="ChEBI" id="CHEBI:15377"/>
        <dbReference type="ChEBI" id="CHEBI:15378"/>
        <dbReference type="ChEBI" id="CHEBI:28938"/>
        <dbReference type="ChEBI" id="CHEBI:74411"/>
        <dbReference type="ChEBI" id="CHEBI:82852"/>
        <dbReference type="EC" id="3.5.4.33"/>
    </reaction>
</comment>
<evidence type="ECO:0000256" key="1">
    <source>
        <dbReference type="ARBA" id="ARBA00001947"/>
    </source>
</evidence>
<dbReference type="PROSITE" id="PS51747">
    <property type="entry name" value="CYT_DCMP_DEAMINASES_2"/>
    <property type="match status" value="1"/>
</dbReference>
<dbReference type="AntiFam" id="ANF00013">
    <property type="entry name" value="tRNA translation"/>
</dbReference>
<evidence type="ECO:0000313" key="12">
    <source>
        <dbReference type="EMBL" id="SVA36195.1"/>
    </source>
</evidence>
<comment type="subunit">
    <text evidence="3">Homodimer.</text>
</comment>
<evidence type="ECO:0000256" key="10">
    <source>
        <dbReference type="ARBA" id="ARBA00048045"/>
    </source>
</evidence>
<evidence type="ECO:0000256" key="4">
    <source>
        <dbReference type="ARBA" id="ARBA00012740"/>
    </source>
</evidence>
<evidence type="ECO:0000256" key="5">
    <source>
        <dbReference type="ARBA" id="ARBA00019216"/>
    </source>
</evidence>
<evidence type="ECO:0000259" key="11">
    <source>
        <dbReference type="PROSITE" id="PS51747"/>
    </source>
</evidence>
<comment type="similarity">
    <text evidence="2">Belongs to the cytidine and deoxycytidylate deaminase family. ADAT2 subfamily.</text>
</comment>